<dbReference type="AlphaFoldDB" id="A0A7Y1WNV7"/>
<comment type="caution">
    <text evidence="1">The sequence shown here is derived from an EMBL/GenBank/DDBJ whole genome shotgun (WGS) entry which is preliminary data.</text>
</comment>
<dbReference type="RefSeq" id="WP_120566647.1">
    <property type="nucleotide sequence ID" value="NZ_CBCSLE010000073.1"/>
</dbReference>
<evidence type="ECO:0000313" key="2">
    <source>
        <dbReference type="Proteomes" id="UP000537825"/>
    </source>
</evidence>
<protein>
    <submittedName>
        <fullName evidence="1">Uncharacterized protein</fullName>
    </submittedName>
</protein>
<reference evidence="1 2" key="1">
    <citation type="submission" date="2020-01" db="EMBL/GenBank/DDBJ databases">
        <title>The draft genome sequence of Corallococcus exiguus DSM 14696.</title>
        <authorList>
            <person name="Zhang X."/>
            <person name="Zhu H."/>
        </authorList>
    </citation>
    <scope>NUCLEOTIDE SEQUENCE [LARGE SCALE GENOMIC DNA]</scope>
    <source>
        <strain evidence="1 2">DSM 14696</strain>
    </source>
</reference>
<dbReference type="EMBL" id="JAAAPK010000011">
    <property type="protein sequence ID" value="NBC44895.1"/>
    <property type="molecule type" value="Genomic_DNA"/>
</dbReference>
<name>A0A7Y1WNV7_9BACT</name>
<accession>A0A7Y1WNV7</accession>
<proteinExistence type="predicted"/>
<gene>
    <name evidence="1" type="ORF">GTZ93_34360</name>
</gene>
<organism evidence="1 2">
    <name type="scientific">Corallococcus exiguus</name>
    <dbReference type="NCBI Taxonomy" id="83462"/>
    <lineage>
        <taxon>Bacteria</taxon>
        <taxon>Pseudomonadati</taxon>
        <taxon>Myxococcota</taxon>
        <taxon>Myxococcia</taxon>
        <taxon>Myxococcales</taxon>
        <taxon>Cystobacterineae</taxon>
        <taxon>Myxococcaceae</taxon>
        <taxon>Corallococcus</taxon>
    </lineage>
</organism>
<keyword evidence="2" id="KW-1185">Reference proteome</keyword>
<dbReference type="Proteomes" id="UP000537825">
    <property type="component" value="Unassembled WGS sequence"/>
</dbReference>
<evidence type="ECO:0000313" key="1">
    <source>
        <dbReference type="EMBL" id="NBC44895.1"/>
    </source>
</evidence>
<sequence>MKTKVLLAPKEDIQLQSLVATRRPDDTFFGTYLATMTSKRVFAEDANGTLLFNFYLKDIARAEVRESFWKGDGIRLLLQDGNDFVFKLMKDGIYEDADAARRWVNTINQVLLIWRNQAPAR</sequence>